<dbReference type="PANTHER" id="PTHR31346">
    <property type="entry name" value="MULTIPLE ORGANELLAR RNA EDITING FACTOR 2, CHLOROPLASTIC-RELATED-RELATED"/>
    <property type="match status" value="1"/>
</dbReference>
<proteinExistence type="predicted"/>
<evidence type="ECO:0000313" key="5">
    <source>
        <dbReference type="Proteomes" id="UP001187471"/>
    </source>
</evidence>
<accession>A0AA88QH44</accession>
<sequence>MAMATKLARAISRRSAPPHYLSTRLLSSSPPPQSLPPSITDPPPIPTFRSPFSLSHPLLPSTPTSLSSIRCRVNRPGNYSPLNSGGGGGDRPPTEMAPLFPGCDYEHWLIVMDKPGGEGATKEQMIGCYIETLAKVLGR</sequence>
<dbReference type="AlphaFoldDB" id="A0AA88QH44"/>
<name>A0AA88QH44_9ASTE</name>
<keyword evidence="5" id="KW-1185">Reference proteome</keyword>
<evidence type="ECO:0000313" key="4">
    <source>
        <dbReference type="EMBL" id="KAK2968292.1"/>
    </source>
</evidence>
<dbReference type="PANTHER" id="PTHR31346:SF7">
    <property type="entry name" value="MULTIPLE ORGANELLAR RNA EDITING FACTOR 2, CHLOROPLASTIC-RELATED"/>
    <property type="match status" value="1"/>
</dbReference>
<feature type="region of interest" description="Disordered" evidence="2">
    <location>
        <begin position="65"/>
        <end position="97"/>
    </location>
</feature>
<dbReference type="Pfam" id="PF21864">
    <property type="entry name" value="MORF_dom"/>
    <property type="match status" value="1"/>
</dbReference>
<dbReference type="GO" id="GO:0080156">
    <property type="term" value="P:mitochondrial mRNA modification"/>
    <property type="evidence" value="ECO:0007669"/>
    <property type="project" value="TreeGrafter"/>
</dbReference>
<evidence type="ECO:0000256" key="1">
    <source>
        <dbReference type="ARBA" id="ARBA00022946"/>
    </source>
</evidence>
<dbReference type="GO" id="GO:0016554">
    <property type="term" value="P:cytidine to uridine editing"/>
    <property type="evidence" value="ECO:0007669"/>
    <property type="project" value="InterPro"/>
</dbReference>
<dbReference type="Proteomes" id="UP001187471">
    <property type="component" value="Unassembled WGS sequence"/>
</dbReference>
<protein>
    <recommendedName>
        <fullName evidence="3">MORF/ORRM1/DAG-like MORF domain-containing protein</fullName>
    </recommendedName>
</protein>
<dbReference type="EMBL" id="JAVXUO010002923">
    <property type="protein sequence ID" value="KAK2968292.1"/>
    <property type="molecule type" value="Genomic_DNA"/>
</dbReference>
<feature type="domain" description="MORF/ORRM1/DAG-like MORF" evidence="3">
    <location>
        <begin position="105"/>
        <end position="138"/>
    </location>
</feature>
<evidence type="ECO:0000256" key="2">
    <source>
        <dbReference type="SAM" id="MobiDB-lite"/>
    </source>
</evidence>
<evidence type="ECO:0000259" key="3">
    <source>
        <dbReference type="Pfam" id="PF21864"/>
    </source>
</evidence>
<keyword evidence="1" id="KW-0809">Transit peptide</keyword>
<dbReference type="InterPro" id="IPR054059">
    <property type="entry name" value="MORF/ORRM1/DAG-like_MORF"/>
</dbReference>
<gene>
    <name evidence="4" type="ORF">RJ640_016224</name>
</gene>
<comment type="caution">
    <text evidence="4">The sequence shown here is derived from an EMBL/GenBank/DDBJ whole genome shotgun (WGS) entry which is preliminary data.</text>
</comment>
<dbReference type="GO" id="GO:0005739">
    <property type="term" value="C:mitochondrion"/>
    <property type="evidence" value="ECO:0007669"/>
    <property type="project" value="TreeGrafter"/>
</dbReference>
<dbReference type="InterPro" id="IPR039206">
    <property type="entry name" value="MORF/ORRM1/DAG-like"/>
</dbReference>
<feature type="region of interest" description="Disordered" evidence="2">
    <location>
        <begin position="1"/>
        <end position="52"/>
    </location>
</feature>
<feature type="compositionally biased region" description="Pro residues" evidence="2">
    <location>
        <begin position="29"/>
        <end position="46"/>
    </location>
</feature>
<organism evidence="4 5">
    <name type="scientific">Escallonia rubra</name>
    <dbReference type="NCBI Taxonomy" id="112253"/>
    <lineage>
        <taxon>Eukaryota</taxon>
        <taxon>Viridiplantae</taxon>
        <taxon>Streptophyta</taxon>
        <taxon>Embryophyta</taxon>
        <taxon>Tracheophyta</taxon>
        <taxon>Spermatophyta</taxon>
        <taxon>Magnoliopsida</taxon>
        <taxon>eudicotyledons</taxon>
        <taxon>Gunneridae</taxon>
        <taxon>Pentapetalae</taxon>
        <taxon>asterids</taxon>
        <taxon>campanulids</taxon>
        <taxon>Escalloniales</taxon>
        <taxon>Escalloniaceae</taxon>
        <taxon>Escallonia</taxon>
    </lineage>
</organism>
<reference evidence="4" key="1">
    <citation type="submission" date="2022-12" db="EMBL/GenBank/DDBJ databases">
        <title>Draft genome assemblies for two species of Escallonia (Escalloniales).</title>
        <authorList>
            <person name="Chanderbali A."/>
            <person name="Dervinis C."/>
            <person name="Anghel I."/>
            <person name="Soltis D."/>
            <person name="Soltis P."/>
            <person name="Zapata F."/>
        </authorList>
    </citation>
    <scope>NUCLEOTIDE SEQUENCE</scope>
    <source>
        <strain evidence="4">UCBG92.1500</strain>
        <tissue evidence="4">Leaf</tissue>
    </source>
</reference>